<dbReference type="EMBL" id="GBXM01006227">
    <property type="protein sequence ID" value="JAI02351.1"/>
    <property type="molecule type" value="Transcribed_RNA"/>
</dbReference>
<sequence length="94" mass="10291">MSILPFAVFIIIIIIIIVELFTSPPPRRYGVVEFPPLLVYNDFFCFHYPLLSPASSVLFQPSFALYANGNVTALDIYFNANKRAGAAGKCSGGS</sequence>
<evidence type="ECO:0000313" key="2">
    <source>
        <dbReference type="EMBL" id="JAI02351.1"/>
    </source>
</evidence>
<reference evidence="2" key="2">
    <citation type="journal article" date="2015" name="Fish Shellfish Immunol.">
        <title>Early steps in the European eel (Anguilla anguilla)-Vibrio vulnificus interaction in the gills: Role of the RtxA13 toxin.</title>
        <authorList>
            <person name="Callol A."/>
            <person name="Pajuelo D."/>
            <person name="Ebbesson L."/>
            <person name="Teles M."/>
            <person name="MacKenzie S."/>
            <person name="Amaro C."/>
        </authorList>
    </citation>
    <scope>NUCLEOTIDE SEQUENCE</scope>
</reference>
<keyword evidence="1" id="KW-0812">Transmembrane</keyword>
<proteinExistence type="predicted"/>
<dbReference type="AlphaFoldDB" id="A0A0E9XKK3"/>
<keyword evidence="1" id="KW-1133">Transmembrane helix</keyword>
<feature type="transmembrane region" description="Helical" evidence="1">
    <location>
        <begin position="6"/>
        <end position="22"/>
    </location>
</feature>
<name>A0A0E9XKK3_ANGAN</name>
<evidence type="ECO:0000256" key="1">
    <source>
        <dbReference type="SAM" id="Phobius"/>
    </source>
</evidence>
<organism evidence="2">
    <name type="scientific">Anguilla anguilla</name>
    <name type="common">European freshwater eel</name>
    <name type="synonym">Muraena anguilla</name>
    <dbReference type="NCBI Taxonomy" id="7936"/>
    <lineage>
        <taxon>Eukaryota</taxon>
        <taxon>Metazoa</taxon>
        <taxon>Chordata</taxon>
        <taxon>Craniata</taxon>
        <taxon>Vertebrata</taxon>
        <taxon>Euteleostomi</taxon>
        <taxon>Actinopterygii</taxon>
        <taxon>Neopterygii</taxon>
        <taxon>Teleostei</taxon>
        <taxon>Anguilliformes</taxon>
        <taxon>Anguillidae</taxon>
        <taxon>Anguilla</taxon>
    </lineage>
</organism>
<reference evidence="2" key="1">
    <citation type="submission" date="2014-11" db="EMBL/GenBank/DDBJ databases">
        <authorList>
            <person name="Amaro Gonzalez C."/>
        </authorList>
    </citation>
    <scope>NUCLEOTIDE SEQUENCE</scope>
</reference>
<keyword evidence="1" id="KW-0472">Membrane</keyword>
<protein>
    <submittedName>
        <fullName evidence="2">Uncharacterized protein</fullName>
    </submittedName>
</protein>
<accession>A0A0E9XKK3</accession>